<accession>A0A0F9L014</accession>
<name>A0A0F9L014_9ZZZZ</name>
<dbReference type="InterPro" id="IPR010064">
    <property type="entry name" value="HK97-gp10_tail"/>
</dbReference>
<dbReference type="NCBIfam" id="TIGR01725">
    <property type="entry name" value="phge_HK97_gp10"/>
    <property type="match status" value="1"/>
</dbReference>
<gene>
    <name evidence="1" type="ORF">LCGC14_1637880</name>
</gene>
<reference evidence="1" key="1">
    <citation type="journal article" date="2015" name="Nature">
        <title>Complex archaea that bridge the gap between prokaryotes and eukaryotes.</title>
        <authorList>
            <person name="Spang A."/>
            <person name="Saw J.H."/>
            <person name="Jorgensen S.L."/>
            <person name="Zaremba-Niedzwiedzka K."/>
            <person name="Martijn J."/>
            <person name="Lind A.E."/>
            <person name="van Eijk R."/>
            <person name="Schleper C."/>
            <person name="Guy L."/>
            <person name="Ettema T.J."/>
        </authorList>
    </citation>
    <scope>NUCLEOTIDE SEQUENCE</scope>
</reference>
<dbReference type="EMBL" id="LAZR01013603">
    <property type="protein sequence ID" value="KKM21195.1"/>
    <property type="molecule type" value="Genomic_DNA"/>
</dbReference>
<evidence type="ECO:0008006" key="2">
    <source>
        <dbReference type="Google" id="ProtNLM"/>
    </source>
</evidence>
<comment type="caution">
    <text evidence="1">The sequence shown here is derived from an EMBL/GenBank/DDBJ whole genome shotgun (WGS) entry which is preliminary data.</text>
</comment>
<evidence type="ECO:0000313" key="1">
    <source>
        <dbReference type="EMBL" id="KKM21195.1"/>
    </source>
</evidence>
<proteinExistence type="predicted"/>
<dbReference type="AlphaFoldDB" id="A0A0F9L014"/>
<organism evidence="1">
    <name type="scientific">marine sediment metagenome</name>
    <dbReference type="NCBI Taxonomy" id="412755"/>
    <lineage>
        <taxon>unclassified sequences</taxon>
        <taxon>metagenomes</taxon>
        <taxon>ecological metagenomes</taxon>
    </lineage>
</organism>
<sequence>MAFIELNFELIPRRAAFNAAMRRAIAAGMEEALDDPIKTAAVEGSPIRRGTNRRSIDFDVDKAKLTGRLFTQSGYGGYLEVGTSRMAPRPYMVPAVERNKGAIARAIKRHLR</sequence>
<protein>
    <recommendedName>
        <fullName evidence="2">HK97 gp10 family phage protein</fullName>
    </recommendedName>
</protein>